<sequence>MFLIQSSLGLTWKEYLGAKPPVLLRLSVCHCDSVPVRCGRTRDQLQTKSPRTNKSANVLVTSICLVDWLWISALPSDF</sequence>
<proteinExistence type="predicted"/>
<evidence type="ECO:0000313" key="1">
    <source>
        <dbReference type="EMBL" id="KAK5607472.1"/>
    </source>
</evidence>
<dbReference type="AlphaFoldDB" id="A0AAV9REW5"/>
<protein>
    <submittedName>
        <fullName evidence="1">Uncharacterized protein</fullName>
    </submittedName>
</protein>
<comment type="caution">
    <text evidence="1">The sequence shown here is derived from an EMBL/GenBank/DDBJ whole genome shotgun (WGS) entry which is preliminary data.</text>
</comment>
<keyword evidence="2" id="KW-1185">Reference proteome</keyword>
<organism evidence="1 2">
    <name type="scientific">Crenichthys baileyi</name>
    <name type="common">White River springfish</name>
    <dbReference type="NCBI Taxonomy" id="28760"/>
    <lineage>
        <taxon>Eukaryota</taxon>
        <taxon>Metazoa</taxon>
        <taxon>Chordata</taxon>
        <taxon>Craniata</taxon>
        <taxon>Vertebrata</taxon>
        <taxon>Euteleostomi</taxon>
        <taxon>Actinopterygii</taxon>
        <taxon>Neopterygii</taxon>
        <taxon>Teleostei</taxon>
        <taxon>Neoteleostei</taxon>
        <taxon>Acanthomorphata</taxon>
        <taxon>Ovalentaria</taxon>
        <taxon>Atherinomorphae</taxon>
        <taxon>Cyprinodontiformes</taxon>
        <taxon>Goodeidae</taxon>
        <taxon>Crenichthys</taxon>
    </lineage>
</organism>
<gene>
    <name evidence="1" type="ORF">CRENBAI_021220</name>
</gene>
<dbReference type="EMBL" id="JAHHUM010002023">
    <property type="protein sequence ID" value="KAK5607472.1"/>
    <property type="molecule type" value="Genomic_DNA"/>
</dbReference>
<evidence type="ECO:0000313" key="2">
    <source>
        <dbReference type="Proteomes" id="UP001311232"/>
    </source>
</evidence>
<name>A0AAV9REW5_9TELE</name>
<dbReference type="Proteomes" id="UP001311232">
    <property type="component" value="Unassembled WGS sequence"/>
</dbReference>
<accession>A0AAV9REW5</accession>
<reference evidence="1 2" key="1">
    <citation type="submission" date="2021-06" db="EMBL/GenBank/DDBJ databases">
        <authorList>
            <person name="Palmer J.M."/>
        </authorList>
    </citation>
    <scope>NUCLEOTIDE SEQUENCE [LARGE SCALE GENOMIC DNA]</scope>
    <source>
        <strain evidence="1 2">MEX-2019</strain>
        <tissue evidence="1">Muscle</tissue>
    </source>
</reference>